<dbReference type="STRING" id="1193502.SHALO_2649"/>
<feature type="transmembrane region" description="Helical" evidence="6">
    <location>
        <begin position="311"/>
        <end position="341"/>
    </location>
</feature>
<evidence type="ECO:0000256" key="1">
    <source>
        <dbReference type="ARBA" id="ARBA00004141"/>
    </source>
</evidence>
<feature type="transmembrane region" description="Helical" evidence="6">
    <location>
        <begin position="29"/>
        <end position="50"/>
    </location>
</feature>
<dbReference type="RefSeq" id="WP_069478943.1">
    <property type="nucleotide sequence ID" value="NZ_CP017111.1"/>
</dbReference>
<gene>
    <name evidence="7" type="ORF">SHALO_2649</name>
</gene>
<evidence type="ECO:0000313" key="7">
    <source>
        <dbReference type="EMBL" id="AOO66407.1"/>
    </source>
</evidence>
<feature type="transmembrane region" description="Helical" evidence="6">
    <location>
        <begin position="204"/>
        <end position="227"/>
    </location>
</feature>
<name>A0A1D7TN43_9BACT</name>
<dbReference type="PANTHER" id="PTHR21716">
    <property type="entry name" value="TRANSMEMBRANE PROTEIN"/>
    <property type="match status" value="1"/>
</dbReference>
<keyword evidence="4 6" id="KW-1133">Transmembrane helix</keyword>
<feature type="transmembrane region" description="Helical" evidence="6">
    <location>
        <begin position="7"/>
        <end position="23"/>
    </location>
</feature>
<dbReference type="GO" id="GO:0016020">
    <property type="term" value="C:membrane"/>
    <property type="evidence" value="ECO:0007669"/>
    <property type="project" value="UniProtKB-SubCell"/>
</dbReference>
<dbReference type="EMBL" id="CP017111">
    <property type="protein sequence ID" value="AOO66407.1"/>
    <property type="molecule type" value="Genomic_DNA"/>
</dbReference>
<proteinExistence type="inferred from homology"/>
<evidence type="ECO:0000256" key="4">
    <source>
        <dbReference type="ARBA" id="ARBA00022989"/>
    </source>
</evidence>
<dbReference type="PANTHER" id="PTHR21716:SF4">
    <property type="entry name" value="TRANSMEMBRANE PROTEIN 245"/>
    <property type="match status" value="1"/>
</dbReference>
<organism evidence="7 8">
    <name type="scientific">Sulfurospirillum halorespirans DSM 13726</name>
    <dbReference type="NCBI Taxonomy" id="1193502"/>
    <lineage>
        <taxon>Bacteria</taxon>
        <taxon>Pseudomonadati</taxon>
        <taxon>Campylobacterota</taxon>
        <taxon>Epsilonproteobacteria</taxon>
        <taxon>Campylobacterales</taxon>
        <taxon>Sulfurospirillaceae</taxon>
        <taxon>Sulfurospirillum</taxon>
    </lineage>
</organism>
<evidence type="ECO:0000256" key="5">
    <source>
        <dbReference type="ARBA" id="ARBA00023136"/>
    </source>
</evidence>
<evidence type="ECO:0000256" key="2">
    <source>
        <dbReference type="ARBA" id="ARBA00009773"/>
    </source>
</evidence>
<evidence type="ECO:0000313" key="8">
    <source>
        <dbReference type="Proteomes" id="UP000094609"/>
    </source>
</evidence>
<sequence>MIQNSFLRWLGLGILALIIWLFFPFLKSFFVALLMALAVSPLHHFLQRFLIKQPLLQKSAPILSASIVTLAFSLIIFVPITLFLFNLLSHPSDTLDMIRSIGDQIEAQSKHLPSYLTWIVSPIESLIEMSKLHKDEITATLASWLGNGLKTFMAMLVDMAIVIVFFFFLTLYGRKIILFLFPIIPLGRSTKRDFLEEMTTTMAVVFYSLTGVMVAQGIAFGVFIAFFDGYNALLLGFLAGIASIIPIAGTALVWIPIAANEYFQGNTINAIIIAAYSWAMLAFFIDNIVKLVLLNFVNKTLSNGKKRVNEFIIFFAIVGGLATFGFWGFILGPAIIALAITTLRALRKANRSHLGHA</sequence>
<feature type="transmembrane region" description="Helical" evidence="6">
    <location>
        <begin position="267"/>
        <end position="285"/>
    </location>
</feature>
<feature type="transmembrane region" description="Helical" evidence="6">
    <location>
        <begin position="62"/>
        <end position="85"/>
    </location>
</feature>
<comment type="similarity">
    <text evidence="2">Belongs to the autoinducer-2 exporter (AI-2E) (TC 2.A.86) family.</text>
</comment>
<dbReference type="Proteomes" id="UP000094609">
    <property type="component" value="Chromosome"/>
</dbReference>
<feature type="transmembrane region" description="Helical" evidence="6">
    <location>
        <begin position="233"/>
        <end position="255"/>
    </location>
</feature>
<evidence type="ECO:0000256" key="6">
    <source>
        <dbReference type="SAM" id="Phobius"/>
    </source>
</evidence>
<dbReference type="Pfam" id="PF01594">
    <property type="entry name" value="AI-2E_transport"/>
    <property type="match status" value="1"/>
</dbReference>
<keyword evidence="8" id="KW-1185">Reference proteome</keyword>
<dbReference type="KEGG" id="shal:SHALO_2649"/>
<keyword evidence="5 6" id="KW-0472">Membrane</keyword>
<dbReference type="AlphaFoldDB" id="A0A1D7TN43"/>
<keyword evidence="3 6" id="KW-0812">Transmembrane</keyword>
<protein>
    <submittedName>
        <fullName evidence="7">Putative permease</fullName>
    </submittedName>
</protein>
<comment type="subcellular location">
    <subcellularLocation>
        <location evidence="1">Membrane</location>
        <topology evidence="1">Multi-pass membrane protein</topology>
    </subcellularLocation>
</comment>
<evidence type="ECO:0000256" key="3">
    <source>
        <dbReference type="ARBA" id="ARBA00022692"/>
    </source>
</evidence>
<feature type="transmembrane region" description="Helical" evidence="6">
    <location>
        <begin position="159"/>
        <end position="184"/>
    </location>
</feature>
<dbReference type="InterPro" id="IPR002549">
    <property type="entry name" value="AI-2E-like"/>
</dbReference>
<accession>A0A1D7TN43</accession>
<dbReference type="PATRIC" id="fig|1193502.14.peg.2681"/>
<reference evidence="8" key="1">
    <citation type="submission" date="2016-08" db="EMBL/GenBank/DDBJ databases">
        <title>Complete genome sequence of the organohalide-respiring Epsilonproteobacterium Sulfurospirillum halorespirans.</title>
        <authorList>
            <person name="Goris T."/>
            <person name="Zimmermann J."/>
            <person name="Schenz B."/>
            <person name="Lemos M."/>
            <person name="Hackermueller J."/>
            <person name="Diekert G."/>
        </authorList>
    </citation>
    <scope>NUCLEOTIDE SEQUENCE [LARGE SCALE GENOMIC DNA]</scope>
    <source>
        <strain>DSM 13726</strain>
        <strain evidence="8">PCE-M2</strain>
    </source>
</reference>